<proteinExistence type="predicted"/>
<reference evidence="1" key="1">
    <citation type="submission" date="2020-04" db="EMBL/GenBank/DDBJ databases">
        <authorList>
            <person name="Zhang T."/>
        </authorList>
    </citation>
    <scope>NUCLEOTIDE SEQUENCE</scope>
    <source>
        <strain evidence="1">HKST-UBA11</strain>
    </source>
</reference>
<evidence type="ECO:0000313" key="2">
    <source>
        <dbReference type="Proteomes" id="UP000754563"/>
    </source>
</evidence>
<accession>A0A955L7B5</accession>
<reference evidence="1" key="2">
    <citation type="journal article" date="2021" name="Microbiome">
        <title>Successional dynamics and alternative stable states in a saline activated sludge microbial community over 9 years.</title>
        <authorList>
            <person name="Wang Y."/>
            <person name="Ye J."/>
            <person name="Ju F."/>
            <person name="Liu L."/>
            <person name="Boyd J.A."/>
            <person name="Deng Y."/>
            <person name="Parks D.H."/>
            <person name="Jiang X."/>
            <person name="Yin X."/>
            <person name="Woodcroft B.J."/>
            <person name="Tyson G.W."/>
            <person name="Hugenholtz P."/>
            <person name="Polz M.F."/>
            <person name="Zhang T."/>
        </authorList>
    </citation>
    <scope>NUCLEOTIDE SEQUENCE</scope>
    <source>
        <strain evidence="1">HKST-UBA11</strain>
    </source>
</reference>
<evidence type="ECO:0008006" key="3">
    <source>
        <dbReference type="Google" id="ProtNLM"/>
    </source>
</evidence>
<evidence type="ECO:0000313" key="1">
    <source>
        <dbReference type="EMBL" id="MCA9385313.1"/>
    </source>
</evidence>
<organism evidence="1 2">
    <name type="scientific">Candidatus Dojkabacteria bacterium</name>
    <dbReference type="NCBI Taxonomy" id="2099670"/>
    <lineage>
        <taxon>Bacteria</taxon>
        <taxon>Candidatus Dojkabacteria</taxon>
    </lineage>
</organism>
<dbReference type="Gene3D" id="1.10.3210.10">
    <property type="entry name" value="Hypothetical protein af1432"/>
    <property type="match status" value="1"/>
</dbReference>
<dbReference type="EMBL" id="JAGQLH010000013">
    <property type="protein sequence ID" value="MCA9385313.1"/>
    <property type="molecule type" value="Genomic_DNA"/>
</dbReference>
<dbReference type="AlphaFoldDB" id="A0A955L7B5"/>
<protein>
    <recommendedName>
        <fullName evidence="3">HD domain-containing protein</fullName>
    </recommendedName>
</protein>
<name>A0A955L7B5_9BACT</name>
<comment type="caution">
    <text evidence="1">The sequence shown here is derived from an EMBL/GenBank/DDBJ whole genome shotgun (WGS) entry which is preliminary data.</text>
</comment>
<gene>
    <name evidence="1" type="ORF">KC717_01555</name>
</gene>
<sequence length="188" mass="22549">MDLVEGENLSSKVDFEVLTLSIIWHDVWKATRTFSPSVIRFWFDQMYEGIGSTKILKKYARDLGYKQEKVKQIALAIRFHPGFEYALPARMWFLWNRLKIDEAKILRDLDVLESSISIDQLENFKANWFPIICKHSQFKKIWSRYYRRGLSMIDDSYFNYEWSKEQYKKHSPAFAVRADEIIEEMLLL</sequence>
<dbReference type="SUPFAM" id="SSF109604">
    <property type="entry name" value="HD-domain/PDEase-like"/>
    <property type="match status" value="1"/>
</dbReference>
<dbReference type="Proteomes" id="UP000754563">
    <property type="component" value="Unassembled WGS sequence"/>
</dbReference>